<sequence length="126" mass="15025">SHWIEKYPEDIGLIVHETVHVVQLYPEFDPGWVTEGIADYIRWHLYEKKPLNWFPIGEEEKGYEASYRVTGGFFLWIANYKNSDFVKILNAHMKNGEYDDAIFLQYTGTDLCALWQEYIQFRKKNP</sequence>
<protein>
    <submittedName>
        <fullName evidence="1">Uncharacterized protein</fullName>
    </submittedName>
</protein>
<accession>A0A382Z5X0</accession>
<proteinExistence type="predicted"/>
<dbReference type="AlphaFoldDB" id="A0A382Z5X0"/>
<organism evidence="1">
    <name type="scientific">marine metagenome</name>
    <dbReference type="NCBI Taxonomy" id="408172"/>
    <lineage>
        <taxon>unclassified sequences</taxon>
        <taxon>metagenomes</taxon>
        <taxon>ecological metagenomes</taxon>
    </lineage>
</organism>
<dbReference type="InterPro" id="IPR007541">
    <property type="entry name" value="Uncharacterised_BSP"/>
</dbReference>
<evidence type="ECO:0000313" key="1">
    <source>
        <dbReference type="EMBL" id="SVD90897.1"/>
    </source>
</evidence>
<dbReference type="Pfam" id="PF04450">
    <property type="entry name" value="BSP"/>
    <property type="match status" value="1"/>
</dbReference>
<reference evidence="1" key="1">
    <citation type="submission" date="2018-05" db="EMBL/GenBank/DDBJ databases">
        <authorList>
            <person name="Lanie J.A."/>
            <person name="Ng W.-L."/>
            <person name="Kazmierczak K.M."/>
            <person name="Andrzejewski T.M."/>
            <person name="Davidsen T.M."/>
            <person name="Wayne K.J."/>
            <person name="Tettelin H."/>
            <person name="Glass J.I."/>
            <person name="Rusch D."/>
            <person name="Podicherti R."/>
            <person name="Tsui H.-C.T."/>
            <person name="Winkler M.E."/>
        </authorList>
    </citation>
    <scope>NUCLEOTIDE SEQUENCE</scope>
</reference>
<dbReference type="PANTHER" id="PTHR33321:SF12">
    <property type="entry name" value="PLANT BASIC SECRETORY PROTEIN (BSP) FAMILY PROTEIN"/>
    <property type="match status" value="1"/>
</dbReference>
<dbReference type="PANTHER" id="PTHR33321">
    <property type="match status" value="1"/>
</dbReference>
<name>A0A382Z5X0_9ZZZZ</name>
<gene>
    <name evidence="1" type="ORF">METZ01_LOCUS443751</name>
</gene>
<dbReference type="EMBL" id="UINC01181279">
    <property type="protein sequence ID" value="SVD90897.1"/>
    <property type="molecule type" value="Genomic_DNA"/>
</dbReference>
<feature type="non-terminal residue" evidence="1">
    <location>
        <position position="1"/>
    </location>
</feature>